<dbReference type="InterPro" id="IPR014757">
    <property type="entry name" value="Tscrpt_reg_IclR_C"/>
</dbReference>
<dbReference type="EMBL" id="VDMA02000012">
    <property type="protein sequence ID" value="KAB8182827.1"/>
    <property type="molecule type" value="Genomic_DNA"/>
</dbReference>
<dbReference type="SUPFAM" id="SSF55781">
    <property type="entry name" value="GAF domain-like"/>
    <property type="match status" value="1"/>
</dbReference>
<feature type="domain" description="HTH iclR-type" evidence="4">
    <location>
        <begin position="19"/>
        <end position="79"/>
    </location>
</feature>
<dbReference type="Pfam" id="PF01614">
    <property type="entry name" value="IclR_C"/>
    <property type="match status" value="1"/>
</dbReference>
<dbReference type="PANTHER" id="PTHR30136">
    <property type="entry name" value="HELIX-TURN-HELIX TRANSCRIPTIONAL REGULATOR, ICLR FAMILY"/>
    <property type="match status" value="1"/>
</dbReference>
<accession>A0A5N6BQW6</accession>
<evidence type="ECO:0000256" key="2">
    <source>
        <dbReference type="ARBA" id="ARBA00023125"/>
    </source>
</evidence>
<keyword evidence="7" id="KW-1185">Reference proteome</keyword>
<dbReference type="AlphaFoldDB" id="A0A5N6BQW6"/>
<reference evidence="6 7" key="1">
    <citation type="submission" date="2019-10" db="EMBL/GenBank/DDBJ databases">
        <title>Nonomuraea sp. nov., isolated from Phyllanthus amarus.</title>
        <authorList>
            <person name="Klykleung N."/>
            <person name="Tanasupawat S."/>
        </authorList>
    </citation>
    <scope>NUCLEOTIDE SEQUENCE [LARGE SCALE GENOMIC DNA]</scope>
    <source>
        <strain evidence="6 7">CR1-09</strain>
    </source>
</reference>
<dbReference type="SUPFAM" id="SSF46785">
    <property type="entry name" value="Winged helix' DNA-binding domain"/>
    <property type="match status" value="1"/>
</dbReference>
<dbReference type="Proteomes" id="UP000313066">
    <property type="component" value="Unassembled WGS sequence"/>
</dbReference>
<dbReference type="SMART" id="SM00346">
    <property type="entry name" value="HTH_ICLR"/>
    <property type="match status" value="1"/>
</dbReference>
<proteinExistence type="predicted"/>
<evidence type="ECO:0000259" key="5">
    <source>
        <dbReference type="PROSITE" id="PS51078"/>
    </source>
</evidence>
<evidence type="ECO:0000259" key="4">
    <source>
        <dbReference type="PROSITE" id="PS51077"/>
    </source>
</evidence>
<dbReference type="GO" id="GO:0003700">
    <property type="term" value="F:DNA-binding transcription factor activity"/>
    <property type="evidence" value="ECO:0007669"/>
    <property type="project" value="TreeGrafter"/>
</dbReference>
<feature type="domain" description="IclR-ED" evidence="5">
    <location>
        <begin position="88"/>
        <end position="266"/>
    </location>
</feature>
<dbReference type="InterPro" id="IPR005471">
    <property type="entry name" value="Tscrpt_reg_IclR_N"/>
</dbReference>
<gene>
    <name evidence="6" type="ORF">FH610_022855</name>
</gene>
<evidence type="ECO:0000256" key="3">
    <source>
        <dbReference type="ARBA" id="ARBA00023163"/>
    </source>
</evidence>
<dbReference type="GO" id="GO:0045892">
    <property type="term" value="P:negative regulation of DNA-templated transcription"/>
    <property type="evidence" value="ECO:0007669"/>
    <property type="project" value="TreeGrafter"/>
</dbReference>
<keyword evidence="3" id="KW-0804">Transcription</keyword>
<dbReference type="InterPro" id="IPR050707">
    <property type="entry name" value="HTH_MetabolicPath_Reg"/>
</dbReference>
<protein>
    <submittedName>
        <fullName evidence="6">Helix-turn-helix domain-containing protein</fullName>
    </submittedName>
</protein>
<dbReference type="PROSITE" id="PS51078">
    <property type="entry name" value="ICLR_ED"/>
    <property type="match status" value="1"/>
</dbReference>
<dbReference type="InterPro" id="IPR029016">
    <property type="entry name" value="GAF-like_dom_sf"/>
</dbReference>
<dbReference type="Gene3D" id="3.30.450.40">
    <property type="match status" value="1"/>
</dbReference>
<dbReference type="PROSITE" id="PS51077">
    <property type="entry name" value="HTH_ICLR"/>
    <property type="match status" value="1"/>
</dbReference>
<dbReference type="RefSeq" id="WP_139576670.1">
    <property type="nucleotide sequence ID" value="NZ_VDMA02000012.1"/>
</dbReference>
<dbReference type="PANTHER" id="PTHR30136:SF24">
    <property type="entry name" value="HTH-TYPE TRANSCRIPTIONAL REPRESSOR ALLR"/>
    <property type="match status" value="1"/>
</dbReference>
<keyword evidence="2" id="KW-0238">DNA-binding</keyword>
<evidence type="ECO:0000256" key="1">
    <source>
        <dbReference type="ARBA" id="ARBA00023015"/>
    </source>
</evidence>
<dbReference type="Pfam" id="PF09339">
    <property type="entry name" value="HTH_IclR"/>
    <property type="match status" value="1"/>
</dbReference>
<dbReference type="InterPro" id="IPR036390">
    <property type="entry name" value="WH_DNA-bd_sf"/>
</dbReference>
<sequence>MRLFVPLDRARRAEAASALGSLERGIEILLCLAAGMRPMNLTQVHRSTGFSKTTTHRLLGTLQRRGLVTRTGGDYTVGGRLADLVPPRGWAVQGRRLPGSRRAVLPHLLQLYEATRQTVNLAVRDEFEVAYVERLYGHNRVKSPSDGVDRAPLHCTATGKVLLAYDAGLRAAFLAAPALRRMTGRTVTAPAALERELAAVRGEGVGYAREEFAEGVCCVAAPVFGGPDGGVCMVVAVAAPVGAAALPRLSAAVRRTAHQITGALLL</sequence>
<organism evidence="6 7">
    <name type="scientific">Microbispora catharanthi</name>
    <dbReference type="NCBI Taxonomy" id="1712871"/>
    <lineage>
        <taxon>Bacteria</taxon>
        <taxon>Bacillati</taxon>
        <taxon>Actinomycetota</taxon>
        <taxon>Actinomycetes</taxon>
        <taxon>Streptosporangiales</taxon>
        <taxon>Streptosporangiaceae</taxon>
        <taxon>Microbispora</taxon>
    </lineage>
</organism>
<dbReference type="InterPro" id="IPR036388">
    <property type="entry name" value="WH-like_DNA-bd_sf"/>
</dbReference>
<keyword evidence="1" id="KW-0805">Transcription regulation</keyword>
<comment type="caution">
    <text evidence="6">The sequence shown here is derived from an EMBL/GenBank/DDBJ whole genome shotgun (WGS) entry which is preliminary data.</text>
</comment>
<name>A0A5N6BQW6_9ACTN</name>
<dbReference type="GO" id="GO:0003677">
    <property type="term" value="F:DNA binding"/>
    <property type="evidence" value="ECO:0007669"/>
    <property type="project" value="UniProtKB-KW"/>
</dbReference>
<evidence type="ECO:0000313" key="6">
    <source>
        <dbReference type="EMBL" id="KAB8182827.1"/>
    </source>
</evidence>
<evidence type="ECO:0000313" key="7">
    <source>
        <dbReference type="Proteomes" id="UP000313066"/>
    </source>
</evidence>
<dbReference type="Gene3D" id="1.10.10.10">
    <property type="entry name" value="Winged helix-like DNA-binding domain superfamily/Winged helix DNA-binding domain"/>
    <property type="match status" value="1"/>
</dbReference>